<accession>A0A919N3Z0</accession>
<protein>
    <submittedName>
        <fullName evidence="2">Uncharacterized protein</fullName>
    </submittedName>
</protein>
<evidence type="ECO:0000256" key="1">
    <source>
        <dbReference type="SAM" id="MobiDB-lite"/>
    </source>
</evidence>
<dbReference type="Proteomes" id="UP000629619">
    <property type="component" value="Unassembled WGS sequence"/>
</dbReference>
<name>A0A919N3Z0_9ACTN</name>
<reference evidence="2" key="1">
    <citation type="submission" date="2021-01" db="EMBL/GenBank/DDBJ databases">
        <title>Whole genome shotgun sequence of Actinoplanes siamensis NBRC 109076.</title>
        <authorList>
            <person name="Komaki H."/>
            <person name="Tamura T."/>
        </authorList>
    </citation>
    <scope>NUCLEOTIDE SEQUENCE</scope>
    <source>
        <strain evidence="2">NBRC 109076</strain>
    </source>
</reference>
<feature type="region of interest" description="Disordered" evidence="1">
    <location>
        <begin position="1"/>
        <end position="21"/>
    </location>
</feature>
<dbReference type="AlphaFoldDB" id="A0A919N3Z0"/>
<keyword evidence="3" id="KW-1185">Reference proteome</keyword>
<gene>
    <name evidence="2" type="ORF">Asi03nite_14350</name>
</gene>
<comment type="caution">
    <text evidence="2">The sequence shown here is derived from an EMBL/GenBank/DDBJ whole genome shotgun (WGS) entry which is preliminary data.</text>
</comment>
<evidence type="ECO:0000313" key="3">
    <source>
        <dbReference type="Proteomes" id="UP000629619"/>
    </source>
</evidence>
<dbReference type="EMBL" id="BOMW01000014">
    <property type="protein sequence ID" value="GIF03897.1"/>
    <property type="molecule type" value="Genomic_DNA"/>
</dbReference>
<sequence>MRQVVPAGLGKGDTKSHAGSVASDHPLRIGILDGMRRHLAPGFPCSAPAASILAVRVPYRAVFAPAALLVALATRTVASSRRAW</sequence>
<proteinExistence type="predicted"/>
<evidence type="ECO:0000313" key="2">
    <source>
        <dbReference type="EMBL" id="GIF03897.1"/>
    </source>
</evidence>
<organism evidence="2 3">
    <name type="scientific">Actinoplanes siamensis</name>
    <dbReference type="NCBI Taxonomy" id="1223317"/>
    <lineage>
        <taxon>Bacteria</taxon>
        <taxon>Bacillati</taxon>
        <taxon>Actinomycetota</taxon>
        <taxon>Actinomycetes</taxon>
        <taxon>Micromonosporales</taxon>
        <taxon>Micromonosporaceae</taxon>
        <taxon>Actinoplanes</taxon>
    </lineage>
</organism>